<name>A0A1T5JL82_9BACT</name>
<dbReference type="GO" id="GO:0003677">
    <property type="term" value="F:DNA binding"/>
    <property type="evidence" value="ECO:0007669"/>
    <property type="project" value="UniProtKB-UniRule"/>
</dbReference>
<feature type="coiled-coil region" evidence="3">
    <location>
        <begin position="4"/>
        <end position="31"/>
    </location>
</feature>
<dbReference type="Proteomes" id="UP000190961">
    <property type="component" value="Unassembled WGS sequence"/>
</dbReference>
<evidence type="ECO:0000256" key="3">
    <source>
        <dbReference type="SAM" id="Coils"/>
    </source>
</evidence>
<dbReference type="EMBL" id="FUZU01000001">
    <property type="protein sequence ID" value="SKC52169.1"/>
    <property type="molecule type" value="Genomic_DNA"/>
</dbReference>
<dbReference type="HAMAP" id="MF_00274">
    <property type="entry name" value="DNA_YbaB_EbfC"/>
    <property type="match status" value="1"/>
</dbReference>
<comment type="subunit">
    <text evidence="2">Homodimer.</text>
</comment>
<dbReference type="Pfam" id="PF02575">
    <property type="entry name" value="YbaB_DNA_bd"/>
    <property type="match status" value="1"/>
</dbReference>
<comment type="function">
    <text evidence="2">Binds to DNA and alters its conformation. May be involved in regulation of gene expression, nucleoid organization and DNA protection.</text>
</comment>
<protein>
    <recommendedName>
        <fullName evidence="2">Nucleoid-associated protein SAMN05660236_1219</fullName>
    </recommendedName>
</protein>
<dbReference type="PANTHER" id="PTHR33449:SF1">
    <property type="entry name" value="NUCLEOID-ASSOCIATED PROTEIN YBAB"/>
    <property type="match status" value="1"/>
</dbReference>
<dbReference type="RefSeq" id="WP_079685773.1">
    <property type="nucleotide sequence ID" value="NZ_FUZU01000001.1"/>
</dbReference>
<keyword evidence="3" id="KW-0175">Coiled coil</keyword>
<dbReference type="Gene3D" id="3.30.1310.10">
    <property type="entry name" value="Nucleoid-associated protein YbaB-like domain"/>
    <property type="match status" value="1"/>
</dbReference>
<comment type="subcellular location">
    <subcellularLocation>
        <location evidence="2">Cytoplasm</location>
        <location evidence="2">Nucleoid</location>
    </subcellularLocation>
</comment>
<keyword evidence="1 2" id="KW-0238">DNA-binding</keyword>
<evidence type="ECO:0000256" key="2">
    <source>
        <dbReference type="HAMAP-Rule" id="MF_00274"/>
    </source>
</evidence>
<evidence type="ECO:0000313" key="5">
    <source>
        <dbReference type="Proteomes" id="UP000190961"/>
    </source>
</evidence>
<dbReference type="NCBIfam" id="TIGR00103">
    <property type="entry name" value="DNA_YbaB_EbfC"/>
    <property type="match status" value="1"/>
</dbReference>
<evidence type="ECO:0000313" key="4">
    <source>
        <dbReference type="EMBL" id="SKC52169.1"/>
    </source>
</evidence>
<gene>
    <name evidence="4" type="ORF">SAMN05660236_1219</name>
</gene>
<dbReference type="SUPFAM" id="SSF82607">
    <property type="entry name" value="YbaB-like"/>
    <property type="match status" value="1"/>
</dbReference>
<dbReference type="AlphaFoldDB" id="A0A1T5JL82"/>
<evidence type="ECO:0000256" key="1">
    <source>
        <dbReference type="ARBA" id="ARBA00023125"/>
    </source>
</evidence>
<dbReference type="STRING" id="688867.SAMN05660236_1219"/>
<sequence>MFDMMKMMGKMKEVQARMKEAQDSLVNVRAQGEAGAGMVKATVNGKKQLVALDIDPSLLKGDDKIIVQDLIVAAVNKASDEAEILAKEELRKSTEGLLPNIPGLDLGGLMG</sequence>
<organism evidence="4 5">
    <name type="scientific">Ohtaekwangia koreensis</name>
    <dbReference type="NCBI Taxonomy" id="688867"/>
    <lineage>
        <taxon>Bacteria</taxon>
        <taxon>Pseudomonadati</taxon>
        <taxon>Bacteroidota</taxon>
        <taxon>Cytophagia</taxon>
        <taxon>Cytophagales</taxon>
        <taxon>Fulvivirgaceae</taxon>
        <taxon>Ohtaekwangia</taxon>
    </lineage>
</organism>
<dbReference type="GO" id="GO:0005829">
    <property type="term" value="C:cytosol"/>
    <property type="evidence" value="ECO:0007669"/>
    <property type="project" value="TreeGrafter"/>
</dbReference>
<dbReference type="OrthoDB" id="9808738at2"/>
<dbReference type="PANTHER" id="PTHR33449">
    <property type="entry name" value="NUCLEOID-ASSOCIATED PROTEIN YBAB"/>
    <property type="match status" value="1"/>
</dbReference>
<dbReference type="InterPro" id="IPR004401">
    <property type="entry name" value="YbaB/EbfC"/>
</dbReference>
<keyword evidence="2" id="KW-0963">Cytoplasm</keyword>
<reference evidence="4 5" key="1">
    <citation type="submission" date="2017-02" db="EMBL/GenBank/DDBJ databases">
        <authorList>
            <person name="Peterson S.W."/>
        </authorList>
    </citation>
    <scope>NUCLEOTIDE SEQUENCE [LARGE SCALE GENOMIC DNA]</scope>
    <source>
        <strain evidence="4 5">DSM 25262</strain>
    </source>
</reference>
<accession>A0A1T5JL82</accession>
<dbReference type="PIRSF" id="PIRSF004555">
    <property type="entry name" value="UCP004555"/>
    <property type="match status" value="1"/>
</dbReference>
<proteinExistence type="inferred from homology"/>
<keyword evidence="5" id="KW-1185">Reference proteome</keyword>
<dbReference type="InterPro" id="IPR036894">
    <property type="entry name" value="YbaB-like_sf"/>
</dbReference>
<comment type="similarity">
    <text evidence="2">Belongs to the YbaB/EbfC family.</text>
</comment>
<dbReference type="GO" id="GO:0043590">
    <property type="term" value="C:bacterial nucleoid"/>
    <property type="evidence" value="ECO:0007669"/>
    <property type="project" value="UniProtKB-UniRule"/>
</dbReference>